<organism evidence="1 2">
    <name type="scientific">Panagrolaimus sp. PS1159</name>
    <dbReference type="NCBI Taxonomy" id="55785"/>
    <lineage>
        <taxon>Eukaryota</taxon>
        <taxon>Metazoa</taxon>
        <taxon>Ecdysozoa</taxon>
        <taxon>Nematoda</taxon>
        <taxon>Chromadorea</taxon>
        <taxon>Rhabditida</taxon>
        <taxon>Tylenchina</taxon>
        <taxon>Panagrolaimomorpha</taxon>
        <taxon>Panagrolaimoidea</taxon>
        <taxon>Panagrolaimidae</taxon>
        <taxon>Panagrolaimus</taxon>
    </lineage>
</organism>
<protein>
    <submittedName>
        <fullName evidence="2">Uncharacterized protein</fullName>
    </submittedName>
</protein>
<evidence type="ECO:0000313" key="2">
    <source>
        <dbReference type="WBParaSite" id="PS1159_v2.g2188.t1"/>
    </source>
</evidence>
<name>A0AC35FXL2_9BILA</name>
<evidence type="ECO:0000313" key="1">
    <source>
        <dbReference type="Proteomes" id="UP000887580"/>
    </source>
</evidence>
<sequence length="659" mass="76455">MLHSQMRVSKSGIIFCLIIFLLLIILLFDTNVKQQYYEYSVLQKSENPHSLYANFITTKNNTEILFDYCDLSDLDPWDPTISKYLQPWKNPLKDCKIKTKQITKLENGQLFIFPPPNLNISFCHFRCLFPESDYSLIFGNWTIIENGTRPPCDIVEVKCQKTDKNGTFYKFLHPQIYQQEHYVKNAQARKNLEKPDVYLIVFDSVSQSQFIRSMPKTIHMLRENYEAITFRHLNKIGLNSRPNGFAMLLGKAIYETLKSPMSRGHEADYKNESYCKQFLEGDQFIGHRFQDDGYITMMSEDWAQGVFNWPSCKGFKTKPTDHYMRPFQLRLGGNKKWKSDEMNGIIHKDLCKETFNYQMDYLHDFINSYPNEPKFSITWMINLAHNDINALYHTDDYFYNFFKHNQKKLNDSYVIFMGDHGIRFGGLRNTDIGEIEDNNPFLFLSVPSDLRTNTKLTNTLKANSKMLITHYDIYATFLDIVKPLNPHIPNPLIKGNSLFQALPQPRTCDKLFIPFQYCICKPKTITLPKNNTIAIPAAEKMIAQMNLNLRESDETIDCVLLALNTSAPIKVNKFIDNKSNIKVYQITYSTLPGNGQFWGYISQMENNETLNILSEKFPRLNAYAPQAFCASTANFASYCFCKSLLNQTTTSLNPIISTS</sequence>
<reference evidence="2" key="1">
    <citation type="submission" date="2022-11" db="UniProtKB">
        <authorList>
            <consortium name="WormBaseParasite"/>
        </authorList>
    </citation>
    <scope>IDENTIFICATION</scope>
</reference>
<proteinExistence type="predicted"/>
<dbReference type="WBParaSite" id="PS1159_v2.g2188.t1">
    <property type="protein sequence ID" value="PS1159_v2.g2188.t1"/>
    <property type="gene ID" value="PS1159_v2.g2188"/>
</dbReference>
<dbReference type="Proteomes" id="UP000887580">
    <property type="component" value="Unplaced"/>
</dbReference>
<accession>A0AC35FXL2</accession>